<dbReference type="Pfam" id="PF02571">
    <property type="entry name" value="CbiJ"/>
    <property type="match status" value="1"/>
</dbReference>
<comment type="caution">
    <text evidence="4">The sequence shown here is derived from an EMBL/GenBank/DDBJ whole genome shotgun (WGS) entry which is preliminary data.</text>
</comment>
<proteinExistence type="predicted"/>
<dbReference type="Proteomes" id="UP000048984">
    <property type="component" value="Unassembled WGS sequence"/>
</dbReference>
<evidence type="ECO:0000313" key="5">
    <source>
        <dbReference type="Proteomes" id="UP000048984"/>
    </source>
</evidence>
<sequence>MRVLILGGTTEASRLARLLVGRPDLAPVLSLAGRTEAPAAQPIPTRIGGFGGVAGLVAYLRAEAIEAVVDATHPFAAVMSRYAADACRIAGVPLCAHSRPPWALAPGDRWIEVADNAAAVAALGTEPRRVLLTIGRLGVAAFRAAPQHHYVIRSIDPPPAEDMPPDARLVLDRGPFDEAAETQLMRGERIDGLVTKNSGGTATYPKIAAARALGLPVILVTPPARPDVPMMTDPDAVLAFLDRHRRGAPPG</sequence>
<dbReference type="GO" id="GO:0016994">
    <property type="term" value="F:precorrin-6A reductase activity"/>
    <property type="evidence" value="ECO:0007669"/>
    <property type="project" value="InterPro"/>
</dbReference>
<evidence type="ECO:0000256" key="1">
    <source>
        <dbReference type="ARBA" id="ARBA00004953"/>
    </source>
</evidence>
<accession>A0A0P6W9C1</accession>
<dbReference type="NCBIfam" id="NF005968">
    <property type="entry name" value="PRK08057.1-2"/>
    <property type="match status" value="1"/>
</dbReference>
<reference evidence="4 5" key="1">
    <citation type="submission" date="2015-09" db="EMBL/GenBank/DDBJ databases">
        <authorList>
            <person name="Jackson K.R."/>
            <person name="Lunt B.L."/>
            <person name="Fisher J.N.B."/>
            <person name="Gardner A.V."/>
            <person name="Bailey M.E."/>
            <person name="Deus L.M."/>
            <person name="Earl A.S."/>
            <person name="Gibby P.D."/>
            <person name="Hartmann K.A."/>
            <person name="Liu J.E."/>
            <person name="Manci A.M."/>
            <person name="Nielsen D.A."/>
            <person name="Solomon M.B."/>
            <person name="Breakwell D.P."/>
            <person name="Burnett S.H."/>
            <person name="Grose J.H."/>
        </authorList>
    </citation>
    <scope>NUCLEOTIDE SEQUENCE [LARGE SCALE GENOMIC DNA]</scope>
    <source>
        <strain evidence="4 5">16</strain>
    </source>
</reference>
<name>A0A0P6W9C1_9HYPH</name>
<gene>
    <name evidence="4" type="ORF">ABB55_17935</name>
</gene>
<dbReference type="UniPathway" id="UPA00148"/>
<dbReference type="AlphaFoldDB" id="A0A0P6W9C1"/>
<keyword evidence="5" id="KW-1185">Reference proteome</keyword>
<dbReference type="RefSeq" id="WP_054360020.1">
    <property type="nucleotide sequence ID" value="NZ_LJYW01000001.1"/>
</dbReference>
<keyword evidence="3" id="KW-0560">Oxidoreductase</keyword>
<comment type="pathway">
    <text evidence="1">Cofactor biosynthesis; adenosylcobalamin biosynthesis.</text>
</comment>
<dbReference type="PANTHER" id="PTHR36925:SF1">
    <property type="entry name" value="COBALT-PRECORRIN-6A REDUCTASE"/>
    <property type="match status" value="1"/>
</dbReference>
<dbReference type="STRING" id="665126.ABB55_17935"/>
<reference evidence="4 5" key="2">
    <citation type="submission" date="2015-10" db="EMBL/GenBank/DDBJ databases">
        <title>Draft Genome Sequence of Prosthecomicrobium hirschii ATCC 27832.</title>
        <authorList>
            <person name="Daniel J."/>
            <person name="Givan S.A."/>
            <person name="Brun Y.V."/>
            <person name="Brown P.J."/>
        </authorList>
    </citation>
    <scope>NUCLEOTIDE SEQUENCE [LARGE SCALE GENOMIC DNA]</scope>
    <source>
        <strain evidence="4 5">16</strain>
    </source>
</reference>
<evidence type="ECO:0000256" key="2">
    <source>
        <dbReference type="ARBA" id="ARBA00022573"/>
    </source>
</evidence>
<keyword evidence="2" id="KW-0169">Cobalamin biosynthesis</keyword>
<dbReference type="EMBL" id="LJYW01000001">
    <property type="protein sequence ID" value="KPL53856.1"/>
    <property type="molecule type" value="Genomic_DNA"/>
</dbReference>
<dbReference type="NCBIfam" id="TIGR00715">
    <property type="entry name" value="precor6x_red"/>
    <property type="match status" value="1"/>
</dbReference>
<organism evidence="4 5">
    <name type="scientific">Prosthecodimorpha hirschii</name>
    <dbReference type="NCBI Taxonomy" id="665126"/>
    <lineage>
        <taxon>Bacteria</taxon>
        <taxon>Pseudomonadati</taxon>
        <taxon>Pseudomonadota</taxon>
        <taxon>Alphaproteobacteria</taxon>
        <taxon>Hyphomicrobiales</taxon>
        <taxon>Ancalomicrobiaceae</taxon>
        <taxon>Prosthecodimorpha</taxon>
    </lineage>
</organism>
<dbReference type="PANTHER" id="PTHR36925">
    <property type="entry name" value="COBALT-PRECORRIN-6A REDUCTASE"/>
    <property type="match status" value="1"/>
</dbReference>
<protein>
    <submittedName>
        <fullName evidence="4">Cobalt-precorrin-6X reductase</fullName>
    </submittedName>
</protein>
<dbReference type="PROSITE" id="PS51014">
    <property type="entry name" value="COBK_CBIJ"/>
    <property type="match status" value="1"/>
</dbReference>
<dbReference type="InterPro" id="IPR003723">
    <property type="entry name" value="Precorrin-6x_reduct"/>
</dbReference>
<evidence type="ECO:0000313" key="4">
    <source>
        <dbReference type="EMBL" id="KPL53856.1"/>
    </source>
</evidence>
<dbReference type="GO" id="GO:0009236">
    <property type="term" value="P:cobalamin biosynthetic process"/>
    <property type="evidence" value="ECO:0007669"/>
    <property type="project" value="UniProtKB-UniPathway"/>
</dbReference>
<evidence type="ECO:0000256" key="3">
    <source>
        <dbReference type="ARBA" id="ARBA00023002"/>
    </source>
</evidence>